<dbReference type="EMBL" id="JBBKTX010000018">
    <property type="protein sequence ID" value="MFK4753617.1"/>
    <property type="molecule type" value="Genomic_DNA"/>
</dbReference>
<dbReference type="RefSeq" id="WP_416206639.1">
    <property type="nucleotide sequence ID" value="NZ_JBBKTX010000018.1"/>
</dbReference>
<proteinExistence type="predicted"/>
<evidence type="ECO:0008006" key="3">
    <source>
        <dbReference type="Google" id="ProtNLM"/>
    </source>
</evidence>
<reference evidence="1 2" key="1">
    <citation type="submission" date="2024-03" db="EMBL/GenBank/DDBJ databases">
        <title>High-quality draft genome sequence of Oceanobacter sp. wDCs-4.</title>
        <authorList>
            <person name="Dong C."/>
        </authorList>
    </citation>
    <scope>NUCLEOTIDE SEQUENCE [LARGE SCALE GENOMIC DNA]</scope>
    <source>
        <strain evidence="2">wDCs-4</strain>
    </source>
</reference>
<gene>
    <name evidence="1" type="ORF">WG929_14470</name>
</gene>
<evidence type="ECO:0000313" key="2">
    <source>
        <dbReference type="Proteomes" id="UP001620597"/>
    </source>
</evidence>
<protein>
    <recommendedName>
        <fullName evidence="3">HEPN domain-containing protein</fullName>
    </recommendedName>
</protein>
<comment type="caution">
    <text evidence="1">The sequence shown here is derived from an EMBL/GenBank/DDBJ whole genome shotgun (WGS) entry which is preliminary data.</text>
</comment>
<evidence type="ECO:0000313" key="1">
    <source>
        <dbReference type="EMBL" id="MFK4753617.1"/>
    </source>
</evidence>
<dbReference type="Proteomes" id="UP001620597">
    <property type="component" value="Unassembled WGS sequence"/>
</dbReference>
<organism evidence="1 2">
    <name type="scientific">Oceanobacter antarcticus</name>
    <dbReference type="NCBI Taxonomy" id="3133425"/>
    <lineage>
        <taxon>Bacteria</taxon>
        <taxon>Pseudomonadati</taxon>
        <taxon>Pseudomonadota</taxon>
        <taxon>Gammaproteobacteria</taxon>
        <taxon>Oceanospirillales</taxon>
        <taxon>Oceanospirillaceae</taxon>
        <taxon>Oceanobacter</taxon>
    </lineage>
</organism>
<accession>A0ABW8NKX3</accession>
<sequence length="191" mass="20763">MAVSSPRVQNDLQQGSDLEARITASLNSLSRIVHLASEAAVSQLCQYTLAYCVYQRLVLPPLKHSAPRLHRRIENTLPLLELSIPAGASGSLIALRQAYFVLRMLETCGDSYSARYGQPLLDHDPATANIVIHTLLGDDAARIDEQVEALIDHPDPLINHYPSGASATTVTRICQPWPCLSASLGLSSQLL</sequence>
<keyword evidence="2" id="KW-1185">Reference proteome</keyword>
<name>A0ABW8NKX3_9GAMM</name>